<dbReference type="InterPro" id="IPR036249">
    <property type="entry name" value="Thioredoxin-like_sf"/>
</dbReference>
<evidence type="ECO:0000259" key="6">
    <source>
        <dbReference type="PROSITE" id="PS51352"/>
    </source>
</evidence>
<keyword evidence="4" id="KW-0676">Redox-active center</keyword>
<evidence type="ECO:0000256" key="4">
    <source>
        <dbReference type="ARBA" id="ARBA00023284"/>
    </source>
</evidence>
<keyword evidence="2" id="KW-0201">Cytochrome c-type biogenesis</keyword>
<evidence type="ECO:0000256" key="2">
    <source>
        <dbReference type="ARBA" id="ARBA00022748"/>
    </source>
</evidence>
<evidence type="ECO:0000256" key="5">
    <source>
        <dbReference type="SAM" id="SignalP"/>
    </source>
</evidence>
<dbReference type="CDD" id="cd02966">
    <property type="entry name" value="TlpA_like_family"/>
    <property type="match status" value="1"/>
</dbReference>
<comment type="caution">
    <text evidence="7">The sequence shown here is derived from an EMBL/GenBank/DDBJ whole genome shotgun (WGS) entry which is preliminary data.</text>
</comment>
<dbReference type="EMBL" id="JAIQDJ010000001">
    <property type="protein sequence ID" value="MBZ4185145.1"/>
    <property type="molecule type" value="Genomic_DNA"/>
</dbReference>
<evidence type="ECO:0000313" key="7">
    <source>
        <dbReference type="EMBL" id="MBZ4185145.1"/>
    </source>
</evidence>
<dbReference type="SUPFAM" id="SSF52833">
    <property type="entry name" value="Thioredoxin-like"/>
    <property type="match status" value="1"/>
</dbReference>
<sequence>MKMACLYGFGAALLLSLAACQPQQSGSTQSATAATRPKPAAVTAPVAKPAIANAQHPALRVTTLSGAAWDLGQQRGKWVIVNYWATWCGPCLQEMPELSALAAMRPHIAVIGLAYEDNTADDLRAFMQAHPTTYPIALIDVYSPPKDFGAPRGLPTSWLIAPDGKLMRKYTGPVTASMLEQDIASFGGPNAD</sequence>
<reference evidence="7" key="1">
    <citation type="submission" date="2021-09" db="EMBL/GenBank/DDBJ databases">
        <authorList>
            <person name="Wu T."/>
            <person name="Guo S.Z."/>
        </authorList>
    </citation>
    <scope>NUCLEOTIDE SEQUENCE</scope>
    <source>
        <strain evidence="7">RSS-23</strain>
    </source>
</reference>
<dbReference type="Pfam" id="PF00578">
    <property type="entry name" value="AhpC-TSA"/>
    <property type="match status" value="1"/>
</dbReference>
<dbReference type="PANTHER" id="PTHR42852:SF6">
    <property type="entry name" value="THIOL:DISULFIDE INTERCHANGE PROTEIN DSBE"/>
    <property type="match status" value="1"/>
</dbReference>
<dbReference type="Proteomes" id="UP001430290">
    <property type="component" value="Unassembled WGS sequence"/>
</dbReference>
<dbReference type="PROSITE" id="PS00194">
    <property type="entry name" value="THIOREDOXIN_1"/>
    <property type="match status" value="1"/>
</dbReference>
<dbReference type="InterPro" id="IPR050553">
    <property type="entry name" value="Thioredoxin_ResA/DsbE_sf"/>
</dbReference>
<feature type="domain" description="Thioredoxin" evidence="6">
    <location>
        <begin position="50"/>
        <end position="188"/>
    </location>
</feature>
<accession>A0ABS7TBF9</accession>
<keyword evidence="3" id="KW-1015">Disulfide bond</keyword>
<gene>
    <name evidence="7" type="ORF">K7B09_02235</name>
</gene>
<dbReference type="PROSITE" id="PS51352">
    <property type="entry name" value="THIOREDOXIN_2"/>
    <property type="match status" value="1"/>
</dbReference>
<evidence type="ECO:0000313" key="8">
    <source>
        <dbReference type="Proteomes" id="UP001430290"/>
    </source>
</evidence>
<name>A0ABS7TBF9_9GAMM</name>
<feature type="signal peptide" evidence="5">
    <location>
        <begin position="1"/>
        <end position="25"/>
    </location>
</feature>
<proteinExistence type="predicted"/>
<feature type="chain" id="PRO_5046111956" evidence="5">
    <location>
        <begin position="26"/>
        <end position="192"/>
    </location>
</feature>
<organism evidence="7 8">
    <name type="scientific">Thermomonas beijingensis</name>
    <dbReference type="NCBI Taxonomy" id="2872701"/>
    <lineage>
        <taxon>Bacteria</taxon>
        <taxon>Pseudomonadati</taxon>
        <taxon>Pseudomonadota</taxon>
        <taxon>Gammaproteobacteria</taxon>
        <taxon>Lysobacterales</taxon>
        <taxon>Lysobacteraceae</taxon>
        <taxon>Thermomonas</taxon>
    </lineage>
</organism>
<dbReference type="InterPro" id="IPR013766">
    <property type="entry name" value="Thioredoxin_domain"/>
</dbReference>
<keyword evidence="5" id="KW-0732">Signal</keyword>
<dbReference type="PANTHER" id="PTHR42852">
    <property type="entry name" value="THIOL:DISULFIDE INTERCHANGE PROTEIN DSBE"/>
    <property type="match status" value="1"/>
</dbReference>
<dbReference type="InterPro" id="IPR017937">
    <property type="entry name" value="Thioredoxin_CS"/>
</dbReference>
<dbReference type="RefSeq" id="WP_223626316.1">
    <property type="nucleotide sequence ID" value="NZ_JAIQDJ010000001.1"/>
</dbReference>
<dbReference type="Gene3D" id="3.40.30.10">
    <property type="entry name" value="Glutaredoxin"/>
    <property type="match status" value="1"/>
</dbReference>
<evidence type="ECO:0000256" key="3">
    <source>
        <dbReference type="ARBA" id="ARBA00023157"/>
    </source>
</evidence>
<evidence type="ECO:0000256" key="1">
    <source>
        <dbReference type="ARBA" id="ARBA00004196"/>
    </source>
</evidence>
<dbReference type="PROSITE" id="PS51257">
    <property type="entry name" value="PROKAR_LIPOPROTEIN"/>
    <property type="match status" value="1"/>
</dbReference>
<protein>
    <submittedName>
        <fullName evidence="7">TlpA family protein disulfide reductase</fullName>
    </submittedName>
</protein>
<keyword evidence="8" id="KW-1185">Reference proteome</keyword>
<comment type="subcellular location">
    <subcellularLocation>
        <location evidence="1">Cell envelope</location>
    </subcellularLocation>
</comment>
<dbReference type="InterPro" id="IPR000866">
    <property type="entry name" value="AhpC/TSA"/>
</dbReference>